<keyword evidence="2" id="KW-0547">Nucleotide-binding</keyword>
<dbReference type="Proteomes" id="UP001609175">
    <property type="component" value="Unassembled WGS sequence"/>
</dbReference>
<keyword evidence="2" id="KW-0067">ATP-binding</keyword>
<dbReference type="Gene3D" id="3.40.50.300">
    <property type="entry name" value="P-loop containing nucleotide triphosphate hydrolases"/>
    <property type="match status" value="1"/>
</dbReference>
<dbReference type="PRINTS" id="PR00364">
    <property type="entry name" value="DISEASERSIST"/>
</dbReference>
<dbReference type="PROSITE" id="PS50043">
    <property type="entry name" value="HTH_LUXR_2"/>
    <property type="match status" value="1"/>
</dbReference>
<dbReference type="Gene3D" id="1.10.10.10">
    <property type="entry name" value="Winged helix-like DNA-binding domain superfamily/Winged helix DNA-binding domain"/>
    <property type="match status" value="1"/>
</dbReference>
<dbReference type="InterPro" id="IPR058852">
    <property type="entry name" value="HTH_77"/>
</dbReference>
<dbReference type="GO" id="GO:0005524">
    <property type="term" value="F:ATP binding"/>
    <property type="evidence" value="ECO:0007669"/>
    <property type="project" value="UniProtKB-KW"/>
</dbReference>
<dbReference type="InterPro" id="IPR000792">
    <property type="entry name" value="Tscrpt_reg_LuxR_C"/>
</dbReference>
<dbReference type="CDD" id="cd06170">
    <property type="entry name" value="LuxR_C_like"/>
    <property type="match status" value="1"/>
</dbReference>
<evidence type="ECO:0000259" key="1">
    <source>
        <dbReference type="PROSITE" id="PS50043"/>
    </source>
</evidence>
<dbReference type="SMART" id="SM00421">
    <property type="entry name" value="HTH_LUXR"/>
    <property type="match status" value="1"/>
</dbReference>
<proteinExistence type="predicted"/>
<dbReference type="Pfam" id="PF00196">
    <property type="entry name" value="GerE"/>
    <property type="match status" value="1"/>
</dbReference>
<accession>A0ABW7JQJ2</accession>
<reference evidence="2 3" key="1">
    <citation type="submission" date="2024-10" db="EMBL/GenBank/DDBJ databases">
        <authorList>
            <person name="Riesco R."/>
        </authorList>
    </citation>
    <scope>NUCLEOTIDE SEQUENCE [LARGE SCALE GENOMIC DNA]</scope>
    <source>
        <strain evidence="2 3">NCIMB 15449</strain>
    </source>
</reference>
<name>A0ABW7JQJ2_9NOCA</name>
<dbReference type="RefSeq" id="WP_395115767.1">
    <property type="nucleotide sequence ID" value="NZ_JBIMSO010000059.1"/>
</dbReference>
<evidence type="ECO:0000313" key="2">
    <source>
        <dbReference type="EMBL" id="MFH5210093.1"/>
    </source>
</evidence>
<organism evidence="2 3">
    <name type="scientific">Antrihabitans spumae</name>
    <dbReference type="NCBI Taxonomy" id="3373370"/>
    <lineage>
        <taxon>Bacteria</taxon>
        <taxon>Bacillati</taxon>
        <taxon>Actinomycetota</taxon>
        <taxon>Actinomycetes</taxon>
        <taxon>Mycobacteriales</taxon>
        <taxon>Nocardiaceae</taxon>
        <taxon>Antrihabitans</taxon>
    </lineage>
</organism>
<gene>
    <name evidence="2" type="ORF">ACHIPZ_18065</name>
</gene>
<dbReference type="SUPFAM" id="SSF46894">
    <property type="entry name" value="C-terminal effector domain of the bipartite response regulators"/>
    <property type="match status" value="1"/>
</dbReference>
<dbReference type="InterPro" id="IPR027417">
    <property type="entry name" value="P-loop_NTPase"/>
</dbReference>
<comment type="caution">
    <text evidence="2">The sequence shown here is derived from an EMBL/GenBank/DDBJ whole genome shotgun (WGS) entry which is preliminary data.</text>
</comment>
<dbReference type="SUPFAM" id="SSF52540">
    <property type="entry name" value="P-loop containing nucleoside triphosphate hydrolases"/>
    <property type="match status" value="1"/>
</dbReference>
<dbReference type="EMBL" id="JBIMSO010000059">
    <property type="protein sequence ID" value="MFH5210093.1"/>
    <property type="molecule type" value="Genomic_DNA"/>
</dbReference>
<dbReference type="Pfam" id="PF25872">
    <property type="entry name" value="HTH_77"/>
    <property type="match status" value="1"/>
</dbReference>
<dbReference type="SUPFAM" id="SSF48452">
    <property type="entry name" value="TPR-like"/>
    <property type="match status" value="1"/>
</dbReference>
<dbReference type="InterPro" id="IPR011990">
    <property type="entry name" value="TPR-like_helical_dom_sf"/>
</dbReference>
<evidence type="ECO:0000313" key="3">
    <source>
        <dbReference type="Proteomes" id="UP001609175"/>
    </source>
</evidence>
<protein>
    <submittedName>
        <fullName evidence="2">ATP-binding protein</fullName>
    </submittedName>
</protein>
<dbReference type="PRINTS" id="PR00038">
    <property type="entry name" value="HTHLUXR"/>
</dbReference>
<dbReference type="InterPro" id="IPR016032">
    <property type="entry name" value="Sig_transdc_resp-reg_C-effctor"/>
</dbReference>
<dbReference type="Gene3D" id="1.25.40.10">
    <property type="entry name" value="Tetratricopeptide repeat domain"/>
    <property type="match status" value="1"/>
</dbReference>
<feature type="domain" description="HTH luxR-type" evidence="1">
    <location>
        <begin position="753"/>
        <end position="818"/>
    </location>
</feature>
<dbReference type="PANTHER" id="PTHR47691:SF3">
    <property type="entry name" value="HTH-TYPE TRANSCRIPTIONAL REGULATOR RV0890C-RELATED"/>
    <property type="match status" value="1"/>
</dbReference>
<dbReference type="PANTHER" id="PTHR47691">
    <property type="entry name" value="REGULATOR-RELATED"/>
    <property type="match status" value="1"/>
</dbReference>
<dbReference type="InterPro" id="IPR036388">
    <property type="entry name" value="WH-like_DNA-bd_sf"/>
</dbReference>
<sequence length="823" mass="90131">MTWRPELVHGEATARVGLDEDVLSSFRPIVAGQRGVGETTGVVLPLPGDGASGDPGDLPLELTRFIGRRHELALARHALERARLVTLTGTGGVGKTRLAFQLARDAARAFEEGIRLVALADVQDPALLGHTVNAAVGIRETSSRWQLTTLVDHLRDRQMLLVFDNCEHLVDAAATLVDALLRSCPRLRIVATSRQALNIDGEASVSVPPLSVPPLSTPHPYGTPSRAAIAESEAVSMFVDRALAAVPGFELNTETEPQVVELCQLLDGIPLAIELAAVRLRVLPLSELLARMGDRYRLLTHGSRTAPARHQTLRASIDWTFDLCSPEEQLLWSRLAVFTGGFDLAAAEAVTSGGAIERDAVLDLVSGLVDKSILTRVAEAREPRYQILETIRQYGAERLDEAESDELERRHRQWFVALATRADEDWSGPRQAQWLERLRWEHANLRTALNSCLANDAQSGLRLVWSIENYWLARGFLAEARQWLDELSAAAMEPTVDRGRGLRLSAWLAVLQGDQDVVPVLLEQAEEIATHTRDGVLAAFVAQTWGLSALFRGDLPFAVERVEDAVATFAKLGHRNGEIHSTFEVGLALSFSGETESAARWHRRCNDLTTAMGESWWRSFSLWAYGIDKLRQGDVAAALELERESLVLKRQLGDQLGIAVCLEAMSWIAASDGDVDRAARLLGAADALLRQVGMPLEGIQRLWAFHLQWEDTVRRRASEHGFRVAYASGAAMSADAAAAFALRETPESAPDEPDNELAALTKREREVGDLVSRGLTNREIAASLVISVRTAEKHVDRIMSKLGLANRTQIAAWVTSRGGGKSS</sequence>